<dbReference type="Gene3D" id="3.30.1370.110">
    <property type="match status" value="1"/>
</dbReference>
<name>A0A1Y4L4F0_9FIRM</name>
<dbReference type="AlphaFoldDB" id="A0A1Y4L4F0"/>
<dbReference type="EMBL" id="NFKK01000019">
    <property type="protein sequence ID" value="OUP51638.1"/>
    <property type="molecule type" value="Genomic_DNA"/>
</dbReference>
<evidence type="ECO:0000313" key="2">
    <source>
        <dbReference type="Proteomes" id="UP000195897"/>
    </source>
</evidence>
<organism evidence="1 2">
    <name type="scientific">Butyricicoccus pullicaecorum</name>
    <dbReference type="NCBI Taxonomy" id="501571"/>
    <lineage>
        <taxon>Bacteria</taxon>
        <taxon>Bacillati</taxon>
        <taxon>Bacillota</taxon>
        <taxon>Clostridia</taxon>
        <taxon>Eubacteriales</taxon>
        <taxon>Butyricicoccaceae</taxon>
        <taxon>Butyricicoccus</taxon>
    </lineage>
</organism>
<reference evidence="2" key="1">
    <citation type="submission" date="2017-04" db="EMBL/GenBank/DDBJ databases">
        <title>Function of individual gut microbiota members based on whole genome sequencing of pure cultures obtained from chicken caecum.</title>
        <authorList>
            <person name="Medvecky M."/>
            <person name="Cejkova D."/>
            <person name="Polansky O."/>
            <person name="Karasova D."/>
            <person name="Kubasova T."/>
            <person name="Cizek A."/>
            <person name="Rychlik I."/>
        </authorList>
    </citation>
    <scope>NUCLEOTIDE SEQUENCE [LARGE SCALE GENOMIC DNA]</scope>
    <source>
        <strain evidence="2">An180</strain>
    </source>
</reference>
<sequence>MKNYRVVNLELTLPAVRDMPERITREVRQARAHQIRVIKFIHGYGSTGRGGKLRLAVRQTLTRASQAGQIACCIPGEKLSIFDADTQRALRLCDELRRDPDLDRHNNGVTIVVL</sequence>
<protein>
    <recommendedName>
        <fullName evidence="3">Smr domain-containing protein</fullName>
    </recommendedName>
</protein>
<dbReference type="Proteomes" id="UP000195897">
    <property type="component" value="Unassembled WGS sequence"/>
</dbReference>
<evidence type="ECO:0000313" key="1">
    <source>
        <dbReference type="EMBL" id="OUP51638.1"/>
    </source>
</evidence>
<dbReference type="RefSeq" id="WP_087374251.1">
    <property type="nucleotide sequence ID" value="NZ_NFKK01000019.1"/>
</dbReference>
<comment type="caution">
    <text evidence="1">The sequence shown here is derived from an EMBL/GenBank/DDBJ whole genome shotgun (WGS) entry which is preliminary data.</text>
</comment>
<gene>
    <name evidence="1" type="ORF">B5F17_12380</name>
</gene>
<proteinExistence type="predicted"/>
<accession>A0A1Y4L4F0</accession>
<evidence type="ECO:0008006" key="3">
    <source>
        <dbReference type="Google" id="ProtNLM"/>
    </source>
</evidence>
<dbReference type="InterPro" id="IPR036063">
    <property type="entry name" value="Smr_dom_sf"/>
</dbReference>